<dbReference type="EMBL" id="FOTW01000012">
    <property type="protein sequence ID" value="SFM08580.1"/>
    <property type="molecule type" value="Genomic_DNA"/>
</dbReference>
<dbReference type="GO" id="GO:0005886">
    <property type="term" value="C:plasma membrane"/>
    <property type="evidence" value="ECO:0007669"/>
    <property type="project" value="UniProtKB-SubCell"/>
</dbReference>
<dbReference type="PANTHER" id="PTHR23427">
    <property type="entry name" value="SURFEIT LOCUS PROTEIN"/>
    <property type="match status" value="1"/>
</dbReference>
<dbReference type="STRING" id="758825.SAMN02982985_02662"/>
<accession>A0A1I4N048</accession>
<name>A0A1I4N048_9BURK</name>
<keyword evidence="5 6" id="KW-0472">Membrane</keyword>
<comment type="subcellular location">
    <subcellularLocation>
        <location evidence="6">Cell membrane</location>
        <topology evidence="6">Multi-pass membrane protein</topology>
    </subcellularLocation>
    <subcellularLocation>
        <location evidence="1">Membrane</location>
    </subcellularLocation>
</comment>
<keyword evidence="4 6" id="KW-1133">Transmembrane helix</keyword>
<reference evidence="7 8" key="1">
    <citation type="submission" date="2016-10" db="EMBL/GenBank/DDBJ databases">
        <authorList>
            <person name="de Groot N.N."/>
        </authorList>
    </citation>
    <scope>NUCLEOTIDE SEQUENCE [LARGE SCALE GENOMIC DNA]</scope>
    <source>
        <strain evidence="7 8">ATCC 43154</strain>
    </source>
</reference>
<evidence type="ECO:0000256" key="2">
    <source>
        <dbReference type="ARBA" id="ARBA00007165"/>
    </source>
</evidence>
<proteinExistence type="inferred from homology"/>
<keyword evidence="8" id="KW-1185">Reference proteome</keyword>
<dbReference type="AlphaFoldDB" id="A0A1I4N048"/>
<dbReference type="PROSITE" id="PS50895">
    <property type="entry name" value="SURF1"/>
    <property type="match status" value="1"/>
</dbReference>
<dbReference type="InterPro" id="IPR002994">
    <property type="entry name" value="Surf1/Shy1"/>
</dbReference>
<feature type="transmembrane region" description="Helical" evidence="6">
    <location>
        <begin position="237"/>
        <end position="255"/>
    </location>
</feature>
<evidence type="ECO:0000256" key="6">
    <source>
        <dbReference type="RuleBase" id="RU363076"/>
    </source>
</evidence>
<evidence type="ECO:0000313" key="7">
    <source>
        <dbReference type="EMBL" id="SFM08580.1"/>
    </source>
</evidence>
<evidence type="ECO:0000256" key="4">
    <source>
        <dbReference type="ARBA" id="ARBA00022989"/>
    </source>
</evidence>
<keyword evidence="3 6" id="KW-0812">Transmembrane</keyword>
<dbReference type="PANTHER" id="PTHR23427:SF2">
    <property type="entry name" value="SURFEIT LOCUS PROTEIN 1"/>
    <property type="match status" value="1"/>
</dbReference>
<dbReference type="Pfam" id="PF02104">
    <property type="entry name" value="SURF1"/>
    <property type="match status" value="1"/>
</dbReference>
<evidence type="ECO:0000313" key="8">
    <source>
        <dbReference type="Proteomes" id="UP000199470"/>
    </source>
</evidence>
<evidence type="ECO:0000256" key="1">
    <source>
        <dbReference type="ARBA" id="ARBA00004370"/>
    </source>
</evidence>
<dbReference type="CDD" id="cd06662">
    <property type="entry name" value="SURF1"/>
    <property type="match status" value="1"/>
</dbReference>
<comment type="similarity">
    <text evidence="2 6">Belongs to the SURF1 family.</text>
</comment>
<gene>
    <name evidence="7" type="ORF">SAMN02982985_02662</name>
</gene>
<organism evidence="7 8">
    <name type="scientific">Rugamonas rubra</name>
    <dbReference type="NCBI Taxonomy" id="758825"/>
    <lineage>
        <taxon>Bacteria</taxon>
        <taxon>Pseudomonadati</taxon>
        <taxon>Pseudomonadota</taxon>
        <taxon>Betaproteobacteria</taxon>
        <taxon>Burkholderiales</taxon>
        <taxon>Oxalobacteraceae</taxon>
        <taxon>Telluria group</taxon>
        <taxon>Rugamonas</taxon>
    </lineage>
</organism>
<keyword evidence="6" id="KW-1003">Cell membrane</keyword>
<dbReference type="RefSeq" id="WP_093388152.1">
    <property type="nucleotide sequence ID" value="NZ_FOTW01000012.1"/>
</dbReference>
<comment type="caution">
    <text evidence="6">Lacks conserved residue(s) required for the propagation of feature annotation.</text>
</comment>
<dbReference type="InterPro" id="IPR045214">
    <property type="entry name" value="Surf1/Surf4"/>
</dbReference>
<sequence length="259" mass="27880">MRIGFRFRLVPCIATVLVVALGISLGNWQQRRAEQKTALQHKLAEGNAAAPLGLSTGGAAALPLDAAAAAAIEYRRVRLTGEFRRDWPLYLDNRPYQGRAGFYLLMPFRMAGSDVHVLVERGWLPRNMAQREQMQPYATPAGQVTLEGVVKLSAGHVMQLGNAAPLAPGAIVQNVEPAQLAAAGAMVVQPFVVEQSGPAVPLASLDSAQPAAGDDAKLVRDWPAPALGVEKHRGYAFQWYALALMAVLFFVSTGFRRGK</sequence>
<dbReference type="OrthoDB" id="9789940at2"/>
<evidence type="ECO:0000256" key="3">
    <source>
        <dbReference type="ARBA" id="ARBA00022692"/>
    </source>
</evidence>
<protein>
    <recommendedName>
        <fullName evidence="6">SURF1-like protein</fullName>
    </recommendedName>
</protein>
<evidence type="ECO:0000256" key="5">
    <source>
        <dbReference type="ARBA" id="ARBA00023136"/>
    </source>
</evidence>
<dbReference type="Proteomes" id="UP000199470">
    <property type="component" value="Unassembled WGS sequence"/>
</dbReference>